<accession>A0A1R2D4K6</accession>
<evidence type="ECO:0000313" key="5">
    <source>
        <dbReference type="Proteomes" id="UP000187209"/>
    </source>
</evidence>
<proteinExistence type="predicted"/>
<dbReference type="SUPFAM" id="SSF49899">
    <property type="entry name" value="Concanavalin A-like lectins/glucanases"/>
    <property type="match status" value="1"/>
</dbReference>
<dbReference type="InterPro" id="IPR013320">
    <property type="entry name" value="ConA-like_dom_sf"/>
</dbReference>
<dbReference type="Pfam" id="PF00622">
    <property type="entry name" value="SPRY"/>
    <property type="match status" value="2"/>
</dbReference>
<evidence type="ECO:0000256" key="2">
    <source>
        <dbReference type="ARBA" id="ARBA00023242"/>
    </source>
</evidence>
<dbReference type="GO" id="GO:0048188">
    <property type="term" value="C:Set1C/COMPASS complex"/>
    <property type="evidence" value="ECO:0007669"/>
    <property type="project" value="InterPro"/>
</dbReference>
<dbReference type="GO" id="GO:0000976">
    <property type="term" value="F:transcription cis-regulatory region binding"/>
    <property type="evidence" value="ECO:0007669"/>
    <property type="project" value="TreeGrafter"/>
</dbReference>
<keyword evidence="2" id="KW-0539">Nucleus</keyword>
<feature type="domain" description="B30.2/SPRY" evidence="3">
    <location>
        <begin position="1"/>
        <end position="232"/>
    </location>
</feature>
<dbReference type="CDD" id="cd12872">
    <property type="entry name" value="SPRY_Ash2"/>
    <property type="match status" value="1"/>
</dbReference>
<evidence type="ECO:0000256" key="1">
    <source>
        <dbReference type="ARBA" id="ARBA00004123"/>
    </source>
</evidence>
<name>A0A1R2D4K6_9CILI</name>
<dbReference type="PANTHER" id="PTHR10598">
    <property type="entry name" value="SET1/ASH2 HISTONE METHYLTRANSFERASE COMPLEX SUBUNIT ASH2"/>
    <property type="match status" value="1"/>
</dbReference>
<gene>
    <name evidence="4" type="ORF">SteCoe_325</name>
</gene>
<dbReference type="PROSITE" id="PS50188">
    <property type="entry name" value="B302_SPRY"/>
    <property type="match status" value="1"/>
</dbReference>
<dbReference type="InterPro" id="IPR001870">
    <property type="entry name" value="B30.2/SPRY"/>
</dbReference>
<protein>
    <recommendedName>
        <fullName evidence="3">B30.2/SPRY domain-containing protein</fullName>
    </recommendedName>
</protein>
<dbReference type="InterPro" id="IPR003877">
    <property type="entry name" value="SPRY_dom"/>
</dbReference>
<dbReference type="Gene3D" id="2.60.120.920">
    <property type="match status" value="1"/>
</dbReference>
<evidence type="ECO:0000259" key="3">
    <source>
        <dbReference type="PROSITE" id="PS50188"/>
    </source>
</evidence>
<evidence type="ECO:0000313" key="4">
    <source>
        <dbReference type="EMBL" id="OMJ96146.1"/>
    </source>
</evidence>
<dbReference type="SMART" id="SM00449">
    <property type="entry name" value="SPRY"/>
    <property type="match status" value="1"/>
</dbReference>
<dbReference type="PANTHER" id="PTHR10598:SF0">
    <property type="entry name" value="SET1_ASH2 HISTONE METHYLTRANSFERASE COMPLEX SUBUNIT ASH2"/>
    <property type="match status" value="1"/>
</dbReference>
<dbReference type="Proteomes" id="UP000187209">
    <property type="component" value="Unassembled WGS sequence"/>
</dbReference>
<organism evidence="4 5">
    <name type="scientific">Stentor coeruleus</name>
    <dbReference type="NCBI Taxonomy" id="5963"/>
    <lineage>
        <taxon>Eukaryota</taxon>
        <taxon>Sar</taxon>
        <taxon>Alveolata</taxon>
        <taxon>Ciliophora</taxon>
        <taxon>Postciliodesmatophora</taxon>
        <taxon>Heterotrichea</taxon>
        <taxon>Heterotrichida</taxon>
        <taxon>Stentoridae</taxon>
        <taxon>Stentor</taxon>
    </lineage>
</organism>
<dbReference type="EMBL" id="MPUH01000003">
    <property type="protein sequence ID" value="OMJ96146.1"/>
    <property type="molecule type" value="Genomic_DNA"/>
</dbReference>
<dbReference type="AlphaFoldDB" id="A0A1R2D4K6"/>
<sequence>MKPIYTVTSQNEAELLCFSTVYKAKAIKLYDSGLIANGEKGYRSVLGTQGVCEGTFYYEVTILNPSSESLNIPINTLPASAPMFEPLVGSHNNLCLETHDLLSIGINSAHTRIGFATTKLDLETPVGADLHSYSYRDLDGSLFHNGYRKNYTCPYGTNDIIGCLIKLQPQKPKIKGKDDYGLVESEGSEIHFFKNGEYLGKAFDNIYEGCYFPAVALYQYARVEINLTKKLAFPGILRDFNAKPFSS</sequence>
<comment type="caution">
    <text evidence="4">The sequence shown here is derived from an EMBL/GenBank/DDBJ whole genome shotgun (WGS) entry which is preliminary data.</text>
</comment>
<comment type="subcellular location">
    <subcellularLocation>
        <location evidence="1">Nucleus</location>
    </subcellularLocation>
</comment>
<keyword evidence="5" id="KW-1185">Reference proteome</keyword>
<reference evidence="4 5" key="1">
    <citation type="submission" date="2016-11" db="EMBL/GenBank/DDBJ databases">
        <title>The macronuclear genome of Stentor coeruleus: a giant cell with tiny introns.</title>
        <authorList>
            <person name="Slabodnick M."/>
            <person name="Ruby J.G."/>
            <person name="Reiff S.B."/>
            <person name="Swart E.C."/>
            <person name="Gosai S."/>
            <person name="Prabakaran S."/>
            <person name="Witkowska E."/>
            <person name="Larue G.E."/>
            <person name="Fisher S."/>
            <person name="Freeman R.M."/>
            <person name="Gunawardena J."/>
            <person name="Chu W."/>
            <person name="Stover N.A."/>
            <person name="Gregory B.D."/>
            <person name="Nowacki M."/>
            <person name="Derisi J."/>
            <person name="Roy S.W."/>
            <person name="Marshall W.F."/>
            <person name="Sood P."/>
        </authorList>
    </citation>
    <scope>NUCLEOTIDE SEQUENCE [LARGE SCALE GENOMIC DNA]</scope>
    <source>
        <strain evidence="4">WM001</strain>
    </source>
</reference>
<dbReference type="InterPro" id="IPR043136">
    <property type="entry name" value="B30.2/SPRY_sf"/>
</dbReference>
<dbReference type="InterPro" id="IPR037353">
    <property type="entry name" value="ASH2"/>
</dbReference>
<dbReference type="OrthoDB" id="10266026at2759"/>